<feature type="domain" description="HTH marR-type" evidence="4">
    <location>
        <begin position="78"/>
        <end position="207"/>
    </location>
</feature>
<dbReference type="SUPFAM" id="SSF46785">
    <property type="entry name" value="Winged helix' DNA-binding domain"/>
    <property type="match status" value="1"/>
</dbReference>
<evidence type="ECO:0000256" key="2">
    <source>
        <dbReference type="ARBA" id="ARBA00023125"/>
    </source>
</evidence>
<comment type="caution">
    <text evidence="5">The sequence shown here is derived from an EMBL/GenBank/DDBJ whole genome shotgun (WGS) entry which is preliminary data.</text>
</comment>
<evidence type="ECO:0000313" key="5">
    <source>
        <dbReference type="EMBL" id="THF49626.1"/>
    </source>
</evidence>
<dbReference type="InterPro" id="IPR036390">
    <property type="entry name" value="WH_DNA-bd_sf"/>
</dbReference>
<dbReference type="AlphaFoldDB" id="A0A4S3ZVD5"/>
<keyword evidence="2" id="KW-0238">DNA-binding</keyword>
<dbReference type="PROSITE" id="PS01117">
    <property type="entry name" value="HTH_MARR_1"/>
    <property type="match status" value="1"/>
</dbReference>
<name>A0A4S3ZVD5_9HYPH</name>
<dbReference type="GO" id="GO:0003677">
    <property type="term" value="F:DNA binding"/>
    <property type="evidence" value="ECO:0007669"/>
    <property type="project" value="UniProtKB-KW"/>
</dbReference>
<evidence type="ECO:0000259" key="4">
    <source>
        <dbReference type="PROSITE" id="PS50995"/>
    </source>
</evidence>
<dbReference type="InterPro" id="IPR036388">
    <property type="entry name" value="WH-like_DNA-bd_sf"/>
</dbReference>
<gene>
    <name evidence="5" type="ORF">E6C51_11800</name>
</gene>
<organism evidence="5 6">
    <name type="scientific">Allorhizobium terrae</name>
    <dbReference type="NCBI Taxonomy" id="1848972"/>
    <lineage>
        <taxon>Bacteria</taxon>
        <taxon>Pseudomonadati</taxon>
        <taxon>Pseudomonadota</taxon>
        <taxon>Alphaproteobacteria</taxon>
        <taxon>Hyphomicrobiales</taxon>
        <taxon>Rhizobiaceae</taxon>
        <taxon>Rhizobium/Agrobacterium group</taxon>
        <taxon>Allorhizobium</taxon>
    </lineage>
</organism>
<dbReference type="Pfam" id="PF01047">
    <property type="entry name" value="MarR"/>
    <property type="match status" value="1"/>
</dbReference>
<keyword evidence="6" id="KW-1185">Reference proteome</keyword>
<sequence length="225" mass="25433">MERHDCWRFANYILQRLLHISKPKTSLSRRVHPCLECGFMHAKARLIDLDNGQLIIYRFQLNWSRYIMIETDLSTSEAQAIMDSLRRIVQALRRASTQYEGFTSAQIFVLRTLETCEGASVNDLAALTHTHQSTASEMVAKLEANGLLERRTAKDDRRRVELYLSAAGRKVVRDQARTPQEELIDAIAALSSENRTALAQGLKALTEAANLSEAVPQLFFEGSNP</sequence>
<dbReference type="EMBL" id="SSOA01000005">
    <property type="protein sequence ID" value="THF49626.1"/>
    <property type="molecule type" value="Genomic_DNA"/>
</dbReference>
<dbReference type="PROSITE" id="PS50995">
    <property type="entry name" value="HTH_MARR_2"/>
    <property type="match status" value="1"/>
</dbReference>
<dbReference type="Gene3D" id="1.10.10.10">
    <property type="entry name" value="Winged helix-like DNA-binding domain superfamily/Winged helix DNA-binding domain"/>
    <property type="match status" value="1"/>
</dbReference>
<accession>A0A4S3ZVD5</accession>
<dbReference type="InterPro" id="IPR039422">
    <property type="entry name" value="MarR/SlyA-like"/>
</dbReference>
<dbReference type="PANTHER" id="PTHR33164:SF89">
    <property type="entry name" value="MARR FAMILY REGULATORY PROTEIN"/>
    <property type="match status" value="1"/>
</dbReference>
<dbReference type="PANTHER" id="PTHR33164">
    <property type="entry name" value="TRANSCRIPTIONAL REGULATOR, MARR FAMILY"/>
    <property type="match status" value="1"/>
</dbReference>
<proteinExistence type="predicted"/>
<evidence type="ECO:0000256" key="3">
    <source>
        <dbReference type="ARBA" id="ARBA00023163"/>
    </source>
</evidence>
<dbReference type="GO" id="GO:0006950">
    <property type="term" value="P:response to stress"/>
    <property type="evidence" value="ECO:0007669"/>
    <property type="project" value="TreeGrafter"/>
</dbReference>
<protein>
    <submittedName>
        <fullName evidence="5">Winged helix-turn-helix transcriptional regulator</fullName>
    </submittedName>
</protein>
<evidence type="ECO:0000313" key="6">
    <source>
        <dbReference type="Proteomes" id="UP000310754"/>
    </source>
</evidence>
<dbReference type="InterPro" id="IPR023187">
    <property type="entry name" value="Tscrpt_reg_MarR-type_CS"/>
</dbReference>
<keyword evidence="3" id="KW-0804">Transcription</keyword>
<dbReference type="Proteomes" id="UP000310754">
    <property type="component" value="Unassembled WGS sequence"/>
</dbReference>
<reference evidence="5 6" key="1">
    <citation type="submission" date="2019-04" db="EMBL/GenBank/DDBJ databases">
        <title>Rhizobium terrae sp. nov., isolated from a paddy soil.</title>
        <authorList>
            <person name="Lin S.-Y."/>
            <person name="Hameed A."/>
            <person name="Huang H.-I."/>
            <person name="Young C.-C."/>
        </authorList>
    </citation>
    <scope>NUCLEOTIDE SEQUENCE [LARGE SCALE GENOMIC DNA]</scope>
    <source>
        <strain evidence="5 6">CC-HIH110</strain>
    </source>
</reference>
<keyword evidence="1" id="KW-0805">Transcription regulation</keyword>
<evidence type="ECO:0000256" key="1">
    <source>
        <dbReference type="ARBA" id="ARBA00023015"/>
    </source>
</evidence>
<dbReference type="SMART" id="SM00347">
    <property type="entry name" value="HTH_MARR"/>
    <property type="match status" value="1"/>
</dbReference>
<dbReference type="InterPro" id="IPR000835">
    <property type="entry name" value="HTH_MarR-typ"/>
</dbReference>
<dbReference type="GO" id="GO:0003700">
    <property type="term" value="F:DNA-binding transcription factor activity"/>
    <property type="evidence" value="ECO:0007669"/>
    <property type="project" value="InterPro"/>
</dbReference>